<evidence type="ECO:0000313" key="3">
    <source>
        <dbReference type="Proteomes" id="UP000561181"/>
    </source>
</evidence>
<dbReference type="EMBL" id="JABCRE010000003">
    <property type="protein sequence ID" value="NMW32667.1"/>
    <property type="molecule type" value="Genomic_DNA"/>
</dbReference>
<dbReference type="CDD" id="cd00211">
    <property type="entry name" value="PTS_IIA_fru"/>
    <property type="match status" value="1"/>
</dbReference>
<feature type="domain" description="PTS EIIA type-2" evidence="1">
    <location>
        <begin position="1"/>
        <end position="147"/>
    </location>
</feature>
<name>A0A848QQ07_9SPHN</name>
<dbReference type="PROSITE" id="PS51094">
    <property type="entry name" value="PTS_EIIA_TYPE_2"/>
    <property type="match status" value="1"/>
</dbReference>
<dbReference type="Proteomes" id="UP000561181">
    <property type="component" value="Unassembled WGS sequence"/>
</dbReference>
<keyword evidence="3" id="KW-1185">Reference proteome</keyword>
<dbReference type="InterPro" id="IPR051541">
    <property type="entry name" value="PTS_SugarTrans_NitroReg"/>
</dbReference>
<dbReference type="SUPFAM" id="SSF55804">
    <property type="entry name" value="Phoshotransferase/anion transport protein"/>
    <property type="match status" value="1"/>
</dbReference>
<sequence>MDANFRLKPDAVGITEAGTKADVLDALAEKFSAIYDVDRLAVLEALQEREALGSTGFGRGVAIPHARITGITRPVSVVLRLKSAIDFTAADGMPVDLVFGLLSPEGSGVAHLHALAAISRLVRDDTMHEALSNAANGEELYAMITNVTDRDAA</sequence>
<dbReference type="AlphaFoldDB" id="A0A848QQ07"/>
<dbReference type="Pfam" id="PF00359">
    <property type="entry name" value="PTS_EIIA_2"/>
    <property type="match status" value="1"/>
</dbReference>
<evidence type="ECO:0000259" key="1">
    <source>
        <dbReference type="PROSITE" id="PS51094"/>
    </source>
</evidence>
<dbReference type="PANTHER" id="PTHR47738:SF1">
    <property type="entry name" value="NITROGEN REGULATORY PROTEIN"/>
    <property type="match status" value="1"/>
</dbReference>
<dbReference type="PANTHER" id="PTHR47738">
    <property type="entry name" value="PTS SYSTEM FRUCTOSE-LIKE EIIA COMPONENT-RELATED"/>
    <property type="match status" value="1"/>
</dbReference>
<gene>
    <name evidence="2" type="ORF">HKD42_11390</name>
</gene>
<dbReference type="Gene3D" id="3.40.930.10">
    <property type="entry name" value="Mannitol-specific EII, Chain A"/>
    <property type="match status" value="1"/>
</dbReference>
<dbReference type="InterPro" id="IPR016152">
    <property type="entry name" value="PTrfase/Anion_transptr"/>
</dbReference>
<comment type="caution">
    <text evidence="2">The sequence shown here is derived from an EMBL/GenBank/DDBJ whole genome shotgun (WGS) entry which is preliminary data.</text>
</comment>
<reference evidence="2 3" key="1">
    <citation type="submission" date="2020-04" db="EMBL/GenBank/DDBJ databases">
        <authorList>
            <person name="Liu A."/>
        </authorList>
    </citation>
    <scope>NUCLEOTIDE SEQUENCE [LARGE SCALE GENOMIC DNA]</scope>
    <source>
        <strain evidence="2 3">RZ02</strain>
    </source>
</reference>
<proteinExistence type="predicted"/>
<dbReference type="InterPro" id="IPR002178">
    <property type="entry name" value="PTS_EIIA_type-2_dom"/>
</dbReference>
<accession>A0A848QQ07</accession>
<organism evidence="2 3">
    <name type="scientific">Pontixanthobacter rizhaonensis</name>
    <dbReference type="NCBI Taxonomy" id="2730337"/>
    <lineage>
        <taxon>Bacteria</taxon>
        <taxon>Pseudomonadati</taxon>
        <taxon>Pseudomonadota</taxon>
        <taxon>Alphaproteobacteria</taxon>
        <taxon>Sphingomonadales</taxon>
        <taxon>Erythrobacteraceae</taxon>
        <taxon>Pontixanthobacter</taxon>
    </lineage>
</organism>
<protein>
    <submittedName>
        <fullName evidence="2">PTS transporter subunit EIIA</fullName>
    </submittedName>
</protein>
<dbReference type="GO" id="GO:0030295">
    <property type="term" value="F:protein kinase activator activity"/>
    <property type="evidence" value="ECO:0007669"/>
    <property type="project" value="TreeGrafter"/>
</dbReference>
<evidence type="ECO:0000313" key="2">
    <source>
        <dbReference type="EMBL" id="NMW32667.1"/>
    </source>
</evidence>
<dbReference type="RefSeq" id="WP_170014081.1">
    <property type="nucleotide sequence ID" value="NZ_JABCRE010000003.1"/>
</dbReference>
<dbReference type="PROSITE" id="PS00372">
    <property type="entry name" value="PTS_EIIA_TYPE_2_HIS"/>
    <property type="match status" value="1"/>
</dbReference>